<reference evidence="5 6" key="1">
    <citation type="submission" date="2016-10" db="EMBL/GenBank/DDBJ databases">
        <authorList>
            <person name="de Groot N.N."/>
        </authorList>
    </citation>
    <scope>NUCLEOTIDE SEQUENCE [LARGE SCALE GENOMIC DNA]</scope>
    <source>
        <strain evidence="6">P4-7,KCTC 19426,CECT 7604</strain>
    </source>
</reference>
<dbReference type="EMBL" id="LT629710">
    <property type="protein sequence ID" value="SDO40282.1"/>
    <property type="molecule type" value="Genomic_DNA"/>
</dbReference>
<dbReference type="GO" id="GO:0003700">
    <property type="term" value="F:DNA-binding transcription factor activity"/>
    <property type="evidence" value="ECO:0007669"/>
    <property type="project" value="InterPro"/>
</dbReference>
<dbReference type="PANTHER" id="PTHR46796">
    <property type="entry name" value="HTH-TYPE TRANSCRIPTIONAL ACTIVATOR RHAS-RELATED"/>
    <property type="match status" value="1"/>
</dbReference>
<dbReference type="AlphaFoldDB" id="A0A1H0J9K4"/>
<dbReference type="Pfam" id="PF12833">
    <property type="entry name" value="HTH_18"/>
    <property type="match status" value="1"/>
</dbReference>
<evidence type="ECO:0000313" key="6">
    <source>
        <dbReference type="Proteomes" id="UP000198741"/>
    </source>
</evidence>
<evidence type="ECO:0000259" key="4">
    <source>
        <dbReference type="PROSITE" id="PS01124"/>
    </source>
</evidence>
<dbReference type="Proteomes" id="UP000198741">
    <property type="component" value="Chromosome I"/>
</dbReference>
<dbReference type="RefSeq" id="WP_090474710.1">
    <property type="nucleotide sequence ID" value="NZ_LT629710.1"/>
</dbReference>
<keyword evidence="6" id="KW-1185">Reference proteome</keyword>
<keyword evidence="2" id="KW-0238">DNA-binding</keyword>
<keyword evidence="1" id="KW-0805">Transcription regulation</keyword>
<gene>
    <name evidence="5" type="ORF">SAMN04515671_0828</name>
</gene>
<dbReference type="PROSITE" id="PS01124">
    <property type="entry name" value="HTH_ARAC_FAMILY_2"/>
    <property type="match status" value="1"/>
</dbReference>
<protein>
    <submittedName>
        <fullName evidence="5">Helix-turn-helix domain-containing protein</fullName>
    </submittedName>
</protein>
<name>A0A1H0J9K4_9ACTN</name>
<dbReference type="STRING" id="1090615.SAMN04515671_0828"/>
<accession>A0A1H0J9K4</accession>
<evidence type="ECO:0000256" key="3">
    <source>
        <dbReference type="ARBA" id="ARBA00023163"/>
    </source>
</evidence>
<dbReference type="SMART" id="SM00342">
    <property type="entry name" value="HTH_ARAC"/>
    <property type="match status" value="1"/>
</dbReference>
<dbReference type="OrthoDB" id="2559672at2"/>
<evidence type="ECO:0000256" key="2">
    <source>
        <dbReference type="ARBA" id="ARBA00023125"/>
    </source>
</evidence>
<dbReference type="SUPFAM" id="SSF46689">
    <property type="entry name" value="Homeodomain-like"/>
    <property type="match status" value="1"/>
</dbReference>
<dbReference type="Pfam" id="PF20240">
    <property type="entry name" value="DUF6597"/>
    <property type="match status" value="1"/>
</dbReference>
<dbReference type="GO" id="GO:0043565">
    <property type="term" value="F:sequence-specific DNA binding"/>
    <property type="evidence" value="ECO:0007669"/>
    <property type="project" value="InterPro"/>
</dbReference>
<organism evidence="5 6">
    <name type="scientific">Nakamurella panacisegetis</name>
    <dbReference type="NCBI Taxonomy" id="1090615"/>
    <lineage>
        <taxon>Bacteria</taxon>
        <taxon>Bacillati</taxon>
        <taxon>Actinomycetota</taxon>
        <taxon>Actinomycetes</taxon>
        <taxon>Nakamurellales</taxon>
        <taxon>Nakamurellaceae</taxon>
        <taxon>Nakamurella</taxon>
    </lineage>
</organism>
<dbReference type="InterPro" id="IPR018060">
    <property type="entry name" value="HTH_AraC"/>
</dbReference>
<evidence type="ECO:0000256" key="1">
    <source>
        <dbReference type="ARBA" id="ARBA00023015"/>
    </source>
</evidence>
<dbReference type="Gene3D" id="1.10.10.60">
    <property type="entry name" value="Homeodomain-like"/>
    <property type="match status" value="1"/>
</dbReference>
<dbReference type="InterPro" id="IPR009057">
    <property type="entry name" value="Homeodomain-like_sf"/>
</dbReference>
<dbReference type="InterPro" id="IPR046532">
    <property type="entry name" value="DUF6597"/>
</dbReference>
<proteinExistence type="predicted"/>
<sequence>MTDTRGILHPQRAFEHFQLHRFPAGETLGPYVDRFWCVSWDLPPGESFEQPVLAHPVVNVVVEPGRGAVYGPTSRLGRQHLSGAGWAVAAMFRPGAARPFLDAALREWVDRVVPIDRLGAAGAGLADRISQVPGSSDEVDRSRADLLRSFMAGLAPSAVPADVQDAVAASELIASDRTLCRVEDLVARTGIETRSLQRLFRECVGFPPKRVIRRYRLLEAAEAASEGRPVAWADVARSLGFSDQAHLTRDFTAAFGVSPARYAGG</sequence>
<feature type="domain" description="HTH araC/xylS-type" evidence="4">
    <location>
        <begin position="181"/>
        <end position="265"/>
    </location>
</feature>
<keyword evidence="3" id="KW-0804">Transcription</keyword>
<dbReference type="InterPro" id="IPR050204">
    <property type="entry name" value="AraC_XylS_family_regulators"/>
</dbReference>
<evidence type="ECO:0000313" key="5">
    <source>
        <dbReference type="EMBL" id="SDO40282.1"/>
    </source>
</evidence>